<dbReference type="AlphaFoldDB" id="A0A1H9Z3X8"/>
<sequence>MGKNSRCEMRGMLMLLTGVMTACVAGESEVGGMAVTVMPQQEVQLSQSASSNYFLATDSSTYSAGSAINVAWFAPATHSGSDWVGLFKVGDPDSAYLSKKYVPSGQSGLLTFSVPSQGGNYELRYLPHPSTQSISISNAFVVSATAGTVFLFSNYEGGTYNLVVDQNLPNIQIGIATFKPSNITLSGSFVGNVSAVRVVGYYANQSTVQGVDASKVKLVSSPEPVSHKQPYADNTRLVYSTGDRVLSWMSKGSNSMTQVEEYFMSKFGEVSVLSHMSRYAAFSGNIPFSAARLNMVVVRDTVNLDLAAAVGRPSGAVTLSVDVNATVGATSALTPALTTGSLAAGSTVRINNYASIVGAGGAGGSGGNGGSGGWPRACGRNGLAGGTALFLTVPATISNRGSIWGGGGGGGGGSGCNSNAGGGGGAGHVGGGGGAGFSQFSNAEELAFCGQDNGVRSGVPGEAGGTAGGGGGKEDDYDGYRSYDMIGGDGGGYGQPGQPAGACGSLAPSSGGSAGAAIKRNGHVVNVPDGIYDTGAGRIRGPVGS</sequence>
<evidence type="ECO:0000313" key="3">
    <source>
        <dbReference type="Proteomes" id="UP000199181"/>
    </source>
</evidence>
<accession>A0A1H9Z3X8</accession>
<evidence type="ECO:0000256" key="1">
    <source>
        <dbReference type="SAM" id="SignalP"/>
    </source>
</evidence>
<keyword evidence="3" id="KW-1185">Reference proteome</keyword>
<gene>
    <name evidence="2" type="ORF">SAMN05443639_101161</name>
</gene>
<feature type="chain" id="PRO_5011480686" description="Glycine rich protein" evidence="1">
    <location>
        <begin position="23"/>
        <end position="545"/>
    </location>
</feature>
<evidence type="ECO:0008006" key="4">
    <source>
        <dbReference type="Google" id="ProtNLM"/>
    </source>
</evidence>
<reference evidence="3" key="1">
    <citation type="submission" date="2016-10" db="EMBL/GenBank/DDBJ databases">
        <authorList>
            <person name="Varghese N."/>
            <person name="Submissions S."/>
        </authorList>
    </citation>
    <scope>NUCLEOTIDE SEQUENCE [LARGE SCALE GENOMIC DNA]</scope>
    <source>
        <strain evidence="3">DSM 16858</strain>
    </source>
</reference>
<organism evidence="2 3">
    <name type="scientific">Stigmatella erecta</name>
    <dbReference type="NCBI Taxonomy" id="83460"/>
    <lineage>
        <taxon>Bacteria</taxon>
        <taxon>Pseudomonadati</taxon>
        <taxon>Myxococcota</taxon>
        <taxon>Myxococcia</taxon>
        <taxon>Myxococcales</taxon>
        <taxon>Cystobacterineae</taxon>
        <taxon>Archangiaceae</taxon>
        <taxon>Stigmatella</taxon>
    </lineage>
</organism>
<feature type="signal peptide" evidence="1">
    <location>
        <begin position="1"/>
        <end position="22"/>
    </location>
</feature>
<proteinExistence type="predicted"/>
<evidence type="ECO:0000313" key="2">
    <source>
        <dbReference type="EMBL" id="SES76198.1"/>
    </source>
</evidence>
<dbReference type="EMBL" id="FOIJ01000001">
    <property type="protein sequence ID" value="SES76198.1"/>
    <property type="molecule type" value="Genomic_DNA"/>
</dbReference>
<name>A0A1H9Z3X8_9BACT</name>
<keyword evidence="1" id="KW-0732">Signal</keyword>
<protein>
    <recommendedName>
        <fullName evidence="4">Glycine rich protein</fullName>
    </recommendedName>
</protein>
<dbReference type="Proteomes" id="UP000199181">
    <property type="component" value="Unassembled WGS sequence"/>
</dbReference>
<dbReference type="PROSITE" id="PS51257">
    <property type="entry name" value="PROKAR_LIPOPROTEIN"/>
    <property type="match status" value="1"/>
</dbReference>